<gene>
    <name evidence="7" type="ORF">CXB77_12255</name>
</gene>
<dbReference type="PANTHER" id="PTHR43711">
    <property type="entry name" value="TWO-COMPONENT HISTIDINE KINASE"/>
    <property type="match status" value="1"/>
</dbReference>
<reference evidence="7 8" key="1">
    <citation type="submission" date="2018-01" db="EMBL/GenBank/DDBJ databases">
        <title>The complete genome sequence of Chromatium okenii LaCa, a purple sulfur bacterium with a turbulent life.</title>
        <authorList>
            <person name="Luedin S.M."/>
            <person name="Liechti N."/>
            <person name="Storelli N."/>
            <person name="Danza F."/>
            <person name="Wittwer M."/>
            <person name="Pothier J.F."/>
            <person name="Tonolla M.A."/>
        </authorList>
    </citation>
    <scope>NUCLEOTIDE SEQUENCE [LARGE SCALE GENOMIC DNA]</scope>
    <source>
        <strain evidence="7 8">LaCa</strain>
    </source>
</reference>
<dbReference type="InterPro" id="IPR050736">
    <property type="entry name" value="Sensor_HK_Regulatory"/>
</dbReference>
<comment type="catalytic activity">
    <reaction evidence="1">
        <text>ATP + protein L-histidine = ADP + protein N-phospho-L-histidine.</text>
        <dbReference type="EC" id="2.7.13.3"/>
    </reaction>
</comment>
<evidence type="ECO:0000256" key="1">
    <source>
        <dbReference type="ARBA" id="ARBA00000085"/>
    </source>
</evidence>
<name>A0A2S7XMX3_9GAMM</name>
<dbReference type="GO" id="GO:0000160">
    <property type="term" value="P:phosphorelay signal transduction system"/>
    <property type="evidence" value="ECO:0007669"/>
    <property type="project" value="UniProtKB-KW"/>
</dbReference>
<dbReference type="InterPro" id="IPR005467">
    <property type="entry name" value="His_kinase_dom"/>
</dbReference>
<evidence type="ECO:0000256" key="2">
    <source>
        <dbReference type="ARBA" id="ARBA00012438"/>
    </source>
</evidence>
<protein>
    <recommendedName>
        <fullName evidence="2">histidine kinase</fullName>
        <ecNumber evidence="2">2.7.13.3</ecNumber>
    </recommendedName>
</protein>
<comment type="caution">
    <text evidence="7">The sequence shown here is derived from an EMBL/GenBank/DDBJ whole genome shotgun (WGS) entry which is preliminary data.</text>
</comment>
<evidence type="ECO:0000256" key="3">
    <source>
        <dbReference type="ARBA" id="ARBA00022679"/>
    </source>
</evidence>
<dbReference type="AlphaFoldDB" id="A0A2S7XMX3"/>
<dbReference type="PROSITE" id="PS50109">
    <property type="entry name" value="HIS_KIN"/>
    <property type="match status" value="1"/>
</dbReference>
<evidence type="ECO:0000313" key="8">
    <source>
        <dbReference type="Proteomes" id="UP000239936"/>
    </source>
</evidence>
<keyword evidence="8" id="KW-1185">Reference proteome</keyword>
<evidence type="ECO:0000256" key="5">
    <source>
        <dbReference type="ARBA" id="ARBA00023012"/>
    </source>
</evidence>
<organism evidence="7 8">
    <name type="scientific">Chromatium okenii</name>
    <dbReference type="NCBI Taxonomy" id="61644"/>
    <lineage>
        <taxon>Bacteria</taxon>
        <taxon>Pseudomonadati</taxon>
        <taxon>Pseudomonadota</taxon>
        <taxon>Gammaproteobacteria</taxon>
        <taxon>Chromatiales</taxon>
        <taxon>Chromatiaceae</taxon>
        <taxon>Chromatium</taxon>
    </lineage>
</organism>
<dbReference type="Gene3D" id="3.30.565.10">
    <property type="entry name" value="Histidine kinase-like ATPase, C-terminal domain"/>
    <property type="match status" value="1"/>
</dbReference>
<proteinExistence type="predicted"/>
<dbReference type="InterPro" id="IPR003594">
    <property type="entry name" value="HATPase_dom"/>
</dbReference>
<keyword evidence="3" id="KW-0808">Transferase</keyword>
<feature type="domain" description="Histidine kinase" evidence="6">
    <location>
        <begin position="1"/>
        <end position="107"/>
    </location>
</feature>
<keyword evidence="4" id="KW-0418">Kinase</keyword>
<evidence type="ECO:0000313" key="7">
    <source>
        <dbReference type="EMBL" id="PQJ95084.1"/>
    </source>
</evidence>
<dbReference type="SMART" id="SM00387">
    <property type="entry name" value="HATPase_c"/>
    <property type="match status" value="1"/>
</dbReference>
<keyword evidence="5" id="KW-0902">Two-component regulatory system</keyword>
<dbReference type="Proteomes" id="UP000239936">
    <property type="component" value="Unassembled WGS sequence"/>
</dbReference>
<dbReference type="Pfam" id="PF02518">
    <property type="entry name" value="HATPase_c"/>
    <property type="match status" value="1"/>
</dbReference>
<dbReference type="GO" id="GO:0004673">
    <property type="term" value="F:protein histidine kinase activity"/>
    <property type="evidence" value="ECO:0007669"/>
    <property type="project" value="UniProtKB-EC"/>
</dbReference>
<dbReference type="RefSeq" id="WP_105074140.1">
    <property type="nucleotide sequence ID" value="NZ_PPGH01000037.1"/>
</dbReference>
<dbReference type="EMBL" id="PPGH01000037">
    <property type="protein sequence ID" value="PQJ95084.1"/>
    <property type="molecule type" value="Genomic_DNA"/>
</dbReference>
<dbReference type="InterPro" id="IPR004358">
    <property type="entry name" value="Sig_transdc_His_kin-like_C"/>
</dbReference>
<accession>A0A2S7XMX3</accession>
<evidence type="ECO:0000256" key="4">
    <source>
        <dbReference type="ARBA" id="ARBA00022777"/>
    </source>
</evidence>
<evidence type="ECO:0000259" key="6">
    <source>
        <dbReference type="PROSITE" id="PS50109"/>
    </source>
</evidence>
<dbReference type="EC" id="2.7.13.3" evidence="2"/>
<dbReference type="PANTHER" id="PTHR43711:SF1">
    <property type="entry name" value="HISTIDINE KINASE 1"/>
    <property type="match status" value="1"/>
</dbReference>
<dbReference type="OrthoDB" id="6724607at2"/>
<dbReference type="SUPFAM" id="SSF55874">
    <property type="entry name" value="ATPase domain of HSP90 chaperone/DNA topoisomerase II/histidine kinase"/>
    <property type="match status" value="1"/>
</dbReference>
<sequence length="120" mass="13100">MKQVLLNLLSNAVKYNRDGGQIKIDCAYQGNQARISIADTGVGIPLEHHTEVFQPFHRFSAEQSIIEGTGIGLSICKSLIDAMGGKIGFESTVNQGSCFWIELFKSEQLTPEINSVALNT</sequence>
<dbReference type="PRINTS" id="PR00344">
    <property type="entry name" value="BCTRLSENSOR"/>
</dbReference>
<dbReference type="InterPro" id="IPR036890">
    <property type="entry name" value="HATPase_C_sf"/>
</dbReference>